<evidence type="ECO:0000313" key="2">
    <source>
        <dbReference type="Proteomes" id="UP000746471"/>
    </source>
</evidence>
<gene>
    <name evidence="1" type="ORF">KHM83_18795</name>
</gene>
<proteinExistence type="predicted"/>
<evidence type="ECO:0000313" key="1">
    <source>
        <dbReference type="EMBL" id="MBS7528720.1"/>
    </source>
</evidence>
<name>A0ABS5PU67_9FIRM</name>
<keyword evidence="2" id="KW-1185">Reference proteome</keyword>
<dbReference type="RefSeq" id="WP_213238576.1">
    <property type="nucleotide sequence ID" value="NZ_JAHBCL010000055.1"/>
</dbReference>
<accession>A0ABS5PU67</accession>
<dbReference type="EMBL" id="JAHBCL010000055">
    <property type="protein sequence ID" value="MBS7528720.1"/>
    <property type="molecule type" value="Genomic_DNA"/>
</dbReference>
<protein>
    <submittedName>
        <fullName evidence="1">Uncharacterized protein</fullName>
    </submittedName>
</protein>
<comment type="caution">
    <text evidence="1">The sequence shown here is derived from an EMBL/GenBank/DDBJ whole genome shotgun (WGS) entry which is preliminary data.</text>
</comment>
<sequence length="72" mass="8056">MQCPNCHSQNIETGIAIAKAGDAHTVGPKYEHLFVYCTAQMYCDLCLDCGEIIRFYINEATNKKWVKKAGIS</sequence>
<dbReference type="Proteomes" id="UP000746471">
    <property type="component" value="Unassembled WGS sequence"/>
</dbReference>
<organism evidence="1 2">
    <name type="scientific">Fusibacter paucivorans</name>
    <dbReference type="NCBI Taxonomy" id="76009"/>
    <lineage>
        <taxon>Bacteria</taxon>
        <taxon>Bacillati</taxon>
        <taxon>Bacillota</taxon>
        <taxon>Clostridia</taxon>
        <taxon>Eubacteriales</taxon>
        <taxon>Eubacteriales Family XII. Incertae Sedis</taxon>
        <taxon>Fusibacter</taxon>
    </lineage>
</organism>
<reference evidence="1 2" key="1">
    <citation type="submission" date="2021-05" db="EMBL/GenBank/DDBJ databases">
        <title>Fusibacter ferrireducens sp. nov., an anaerobic, sulfur- and Fe-reducing bacterium isolated from the mangrove sediment.</title>
        <authorList>
            <person name="Qiu D."/>
        </authorList>
    </citation>
    <scope>NUCLEOTIDE SEQUENCE [LARGE SCALE GENOMIC DNA]</scope>
    <source>
        <strain evidence="1 2">DSM 12116</strain>
    </source>
</reference>